<name>A0AAD5BCB2_9ASCO</name>
<dbReference type="EMBL" id="JAIHNG010000159">
    <property type="protein sequence ID" value="KAI5950205.1"/>
    <property type="molecule type" value="Genomic_DNA"/>
</dbReference>
<dbReference type="InterPro" id="IPR021109">
    <property type="entry name" value="Peptidase_aspartic_dom_sf"/>
</dbReference>
<dbReference type="PROSITE" id="PS51767">
    <property type="entry name" value="PEPTIDASE_A1"/>
    <property type="match status" value="1"/>
</dbReference>
<dbReference type="Pfam" id="PF00026">
    <property type="entry name" value="Asp"/>
    <property type="match status" value="1"/>
</dbReference>
<evidence type="ECO:0000256" key="3">
    <source>
        <dbReference type="SAM" id="SignalP"/>
    </source>
</evidence>
<keyword evidence="6" id="KW-1185">Reference proteome</keyword>
<reference evidence="5 6" key="1">
    <citation type="journal article" date="2022" name="DNA Res.">
        <title>Genome analysis of five recently described species of the CUG-Ser clade uncovers Candida theae as a new hybrid lineage with pathogenic potential in the Candida parapsilosis species complex.</title>
        <authorList>
            <person name="Mixao V."/>
            <person name="Del Olmo V."/>
            <person name="Hegedusova E."/>
            <person name="Saus E."/>
            <person name="Pryszcz L."/>
            <person name="Cillingova A."/>
            <person name="Nosek J."/>
            <person name="Gabaldon T."/>
        </authorList>
    </citation>
    <scope>NUCLEOTIDE SEQUENCE [LARGE SCALE GENOMIC DNA]</scope>
    <source>
        <strain evidence="5 6">CBS 12239</strain>
    </source>
</reference>
<evidence type="ECO:0000256" key="1">
    <source>
        <dbReference type="ARBA" id="ARBA00007447"/>
    </source>
</evidence>
<comment type="similarity">
    <text evidence="1">Belongs to the peptidase A1 family.</text>
</comment>
<proteinExistence type="inferred from homology"/>
<dbReference type="GO" id="GO:0004190">
    <property type="term" value="F:aspartic-type endopeptidase activity"/>
    <property type="evidence" value="ECO:0007669"/>
    <property type="project" value="InterPro"/>
</dbReference>
<dbReference type="InterPro" id="IPR001461">
    <property type="entry name" value="Aspartic_peptidase_A1"/>
</dbReference>
<dbReference type="RefSeq" id="XP_051607134.1">
    <property type="nucleotide sequence ID" value="XM_051753875.1"/>
</dbReference>
<organism evidence="5 6">
    <name type="scientific">Candida theae</name>
    <dbReference type="NCBI Taxonomy" id="1198502"/>
    <lineage>
        <taxon>Eukaryota</taxon>
        <taxon>Fungi</taxon>
        <taxon>Dikarya</taxon>
        <taxon>Ascomycota</taxon>
        <taxon>Saccharomycotina</taxon>
        <taxon>Pichiomycetes</taxon>
        <taxon>Debaryomycetaceae</taxon>
        <taxon>Candida/Lodderomyces clade</taxon>
        <taxon>Candida</taxon>
    </lineage>
</organism>
<dbReference type="Gene3D" id="2.40.70.10">
    <property type="entry name" value="Acid Proteases"/>
    <property type="match status" value="2"/>
</dbReference>
<keyword evidence="2" id="KW-1015">Disulfide bond</keyword>
<feature type="chain" id="PRO_5042259868" description="Peptidase A1 domain-containing protein" evidence="3">
    <location>
        <begin position="21"/>
        <end position="368"/>
    </location>
</feature>
<keyword evidence="3" id="KW-0732">Signal</keyword>
<feature type="domain" description="Peptidase A1" evidence="4">
    <location>
        <begin position="61"/>
        <end position="353"/>
    </location>
</feature>
<dbReference type="GO" id="GO:0006508">
    <property type="term" value="P:proteolysis"/>
    <property type="evidence" value="ECO:0007669"/>
    <property type="project" value="InterPro"/>
</dbReference>
<protein>
    <recommendedName>
        <fullName evidence="4">Peptidase A1 domain-containing protein</fullName>
    </recommendedName>
</protein>
<evidence type="ECO:0000313" key="5">
    <source>
        <dbReference type="EMBL" id="KAI5950205.1"/>
    </source>
</evidence>
<dbReference type="PRINTS" id="PR00792">
    <property type="entry name" value="PEPSIN"/>
</dbReference>
<comment type="caution">
    <text evidence="5">The sequence shown here is derived from an EMBL/GenBank/DDBJ whole genome shotgun (WGS) entry which is preliminary data.</text>
</comment>
<sequence length="368" mass="40176">MLSLLKISILVALLAAITSGTPVAKRHEKYIAYPVERGDASIKKRYEQGSFGGFQDGQGYYLTKLKLGSNKQEVSVVIDTGSWLLNIPQAGSQCHGTKCLPKYAFDPNESTTFKNLSKFAKSTYGADPVYVSGFQSTDDFYYEDGKKLPNFEFTLLNHSFFEEGTFGIGPSTDSNTSYVKAAKRAGYINKAGFSLYTTNDQQGTFLLGGVDKAKYEGNLGIYDGRFSIHPKTITTAQGTTLDFSAETRLDTGNNALGLHPAIVDQIIKEVSIGNSISCEIALSGDQSLTFDLGQGVQIDVPYSDIFYWNEDRTGCNSRLAKASGQGAVQNVGIPLLKHVYLTANYDTGKFGLASVKHTDESNIVDFWF</sequence>
<evidence type="ECO:0000259" key="4">
    <source>
        <dbReference type="PROSITE" id="PS51767"/>
    </source>
</evidence>
<dbReference type="GeneID" id="76152416"/>
<gene>
    <name evidence="5" type="ORF">KGF57_004372</name>
</gene>
<evidence type="ECO:0000256" key="2">
    <source>
        <dbReference type="ARBA" id="ARBA00023157"/>
    </source>
</evidence>
<dbReference type="SUPFAM" id="SSF50630">
    <property type="entry name" value="Acid proteases"/>
    <property type="match status" value="1"/>
</dbReference>
<accession>A0AAD5BCB2</accession>
<evidence type="ECO:0000313" key="6">
    <source>
        <dbReference type="Proteomes" id="UP001204833"/>
    </source>
</evidence>
<dbReference type="PANTHER" id="PTHR47966">
    <property type="entry name" value="BETA-SITE APP-CLEAVING ENZYME, ISOFORM A-RELATED"/>
    <property type="match status" value="1"/>
</dbReference>
<dbReference type="InterPro" id="IPR033121">
    <property type="entry name" value="PEPTIDASE_A1"/>
</dbReference>
<dbReference type="AlphaFoldDB" id="A0AAD5BCB2"/>
<dbReference type="PANTHER" id="PTHR47966:SF65">
    <property type="entry name" value="ASPARTIC-TYPE ENDOPEPTIDASE"/>
    <property type="match status" value="1"/>
</dbReference>
<feature type="signal peptide" evidence="3">
    <location>
        <begin position="1"/>
        <end position="20"/>
    </location>
</feature>
<dbReference type="Proteomes" id="UP001204833">
    <property type="component" value="Unassembled WGS sequence"/>
</dbReference>